<dbReference type="SUPFAM" id="SSF53474">
    <property type="entry name" value="alpha/beta-Hydrolases"/>
    <property type="match status" value="1"/>
</dbReference>
<proteinExistence type="predicted"/>
<organism evidence="1 2">
    <name type="scientific">Talaromyces stipitatus (strain ATCC 10500 / CBS 375.48 / QM 6759 / NRRL 1006)</name>
    <name type="common">Penicillium stipitatum</name>
    <dbReference type="NCBI Taxonomy" id="441959"/>
    <lineage>
        <taxon>Eukaryota</taxon>
        <taxon>Fungi</taxon>
        <taxon>Dikarya</taxon>
        <taxon>Ascomycota</taxon>
        <taxon>Pezizomycotina</taxon>
        <taxon>Eurotiomycetes</taxon>
        <taxon>Eurotiomycetidae</taxon>
        <taxon>Eurotiales</taxon>
        <taxon>Trichocomaceae</taxon>
        <taxon>Talaromyces</taxon>
        <taxon>Talaromyces sect. Talaromyces</taxon>
    </lineage>
</organism>
<evidence type="ECO:0000313" key="1">
    <source>
        <dbReference type="EMBL" id="EED19589.1"/>
    </source>
</evidence>
<reference evidence="2" key="1">
    <citation type="journal article" date="2015" name="Genome Announc.">
        <title>Genome sequence of the AIDS-associated pathogen Penicillium marneffei (ATCC18224) and its near taxonomic relative Talaromyces stipitatus (ATCC10500).</title>
        <authorList>
            <person name="Nierman W.C."/>
            <person name="Fedorova-Abrams N.D."/>
            <person name="Andrianopoulos A."/>
        </authorList>
    </citation>
    <scope>NUCLEOTIDE SEQUENCE [LARGE SCALE GENOMIC DNA]</scope>
    <source>
        <strain evidence="2">ATCC 10500 / CBS 375.48 / QM 6759 / NRRL 1006</strain>
    </source>
</reference>
<sequence length="419" mass="48422">MEPSSPEPWTLVQHTIPAFQSRAYRRAVRDPNNSRLYLHVNEYRITDPGTTEPKGITIIFAHGLESTKEQYEPFFSDLLKTVRSGTSIKAIFAADIYNHGQSFLLNKDEIGDEAEWLDPGRDIVQMINHFRSQKDESRAYMAPPLVGMGQSFGAVHVLAPAAWHPRLFHALVCIEPVVENGSWHDDGQGTRASTQFRYRLHEMQTSWRNIREARDYFAKSPYYGAFEPRVFEKTIKYELWRPDPMSERVTLVTPILQRLVWYMKPDPPYEGIAPTEDYATRSEKSILPGGFYRSECDRIKDLMLGIHCKTFYLWSRNGDWISDAGYRKRLLDCTGTGRGQVTHAFVEKGSHALNFENPYGTAVQVAKYLDSIWTDWLDEEVKRLQEPVPNAVELPKELVERLDRYLLGIRKDTKKRSNL</sequence>
<dbReference type="InParanoid" id="B8M7N6"/>
<dbReference type="Proteomes" id="UP000001745">
    <property type="component" value="Unassembled WGS sequence"/>
</dbReference>
<dbReference type="eggNOG" id="ENOG502S3SW">
    <property type="taxonomic scope" value="Eukaryota"/>
</dbReference>
<dbReference type="OrthoDB" id="94039at2759"/>
<gene>
    <name evidence="1" type="ORF">TSTA_028710</name>
</gene>
<dbReference type="VEuPathDB" id="FungiDB:TSTA_028710"/>
<dbReference type="Gene3D" id="3.40.50.1820">
    <property type="entry name" value="alpha/beta hydrolase"/>
    <property type="match status" value="1"/>
</dbReference>
<protein>
    <submittedName>
        <fullName evidence="1">Uncharacterized protein</fullName>
    </submittedName>
</protein>
<keyword evidence="2" id="KW-1185">Reference proteome</keyword>
<dbReference type="AlphaFoldDB" id="B8M7N6"/>
<dbReference type="OMA" id="WAPDIAN"/>
<dbReference type="PhylomeDB" id="B8M7N6"/>
<evidence type="ECO:0000313" key="2">
    <source>
        <dbReference type="Proteomes" id="UP000001745"/>
    </source>
</evidence>
<dbReference type="RefSeq" id="XP_002480023.1">
    <property type="nucleotide sequence ID" value="XM_002479978.1"/>
</dbReference>
<name>B8M7N6_TALSN</name>
<dbReference type="InterPro" id="IPR029058">
    <property type="entry name" value="AB_hydrolase_fold"/>
</dbReference>
<accession>B8M7N6</accession>
<dbReference type="HOGENOM" id="CLU_036837_2_0_1"/>
<dbReference type="GeneID" id="8098990"/>
<dbReference type="STRING" id="441959.B8M7N6"/>
<dbReference type="EMBL" id="EQ962654">
    <property type="protein sequence ID" value="EED19589.1"/>
    <property type="molecule type" value="Genomic_DNA"/>
</dbReference>